<name>A0ABR7GP08_9FIRM</name>
<protein>
    <recommendedName>
        <fullName evidence="3">CGGC domain-containing protein</fullName>
    </recommendedName>
</protein>
<dbReference type="Proteomes" id="UP000641741">
    <property type="component" value="Unassembled WGS sequence"/>
</dbReference>
<evidence type="ECO:0008006" key="3">
    <source>
        <dbReference type="Google" id="ProtNLM"/>
    </source>
</evidence>
<organism evidence="1 2">
    <name type="scientific">Agathobaculum hominis</name>
    <dbReference type="NCBI Taxonomy" id="2763014"/>
    <lineage>
        <taxon>Bacteria</taxon>
        <taxon>Bacillati</taxon>
        <taxon>Bacillota</taxon>
        <taxon>Clostridia</taxon>
        <taxon>Eubacteriales</taxon>
        <taxon>Butyricicoccaceae</taxon>
        <taxon>Agathobaculum</taxon>
    </lineage>
</organism>
<reference evidence="1 2" key="1">
    <citation type="submission" date="2020-08" db="EMBL/GenBank/DDBJ databases">
        <title>Genome public.</title>
        <authorList>
            <person name="Liu C."/>
            <person name="Sun Q."/>
        </authorList>
    </citation>
    <scope>NUCLEOTIDE SEQUENCE [LARGE SCALE GENOMIC DNA]</scope>
    <source>
        <strain evidence="1 2">M2</strain>
    </source>
</reference>
<proteinExistence type="predicted"/>
<evidence type="ECO:0000313" key="2">
    <source>
        <dbReference type="Proteomes" id="UP000641741"/>
    </source>
</evidence>
<comment type="caution">
    <text evidence="1">The sequence shown here is derived from an EMBL/GenBank/DDBJ whole genome shotgun (WGS) entry which is preliminary data.</text>
</comment>
<sequence length="93" mass="10162">MLHCTVKFCGGCNPRHDRGECYSTVRSALSDAASFSLPEEGAHYDVLLIIRGCTGCPYLYEEIEADHRIVITSRDDMQSAIDEIRAAASHSAG</sequence>
<accession>A0ABR7GP08</accession>
<dbReference type="RefSeq" id="WP_186970222.1">
    <property type="nucleotide sequence ID" value="NZ_JACOPK010000007.1"/>
</dbReference>
<gene>
    <name evidence="1" type="ORF">H8S02_08865</name>
</gene>
<dbReference type="EMBL" id="JACOPK010000007">
    <property type="protein sequence ID" value="MBC5696055.1"/>
    <property type="molecule type" value="Genomic_DNA"/>
</dbReference>
<keyword evidence="2" id="KW-1185">Reference proteome</keyword>
<evidence type="ECO:0000313" key="1">
    <source>
        <dbReference type="EMBL" id="MBC5696055.1"/>
    </source>
</evidence>